<evidence type="ECO:0000256" key="1">
    <source>
        <dbReference type="ARBA" id="ARBA00022679"/>
    </source>
</evidence>
<evidence type="ECO:0000256" key="5">
    <source>
        <dbReference type="ARBA" id="ARBA00022840"/>
    </source>
</evidence>
<dbReference type="GO" id="GO:0140701">
    <property type="term" value="F:3',3'-cyclic GMP-AMP synthase activity"/>
    <property type="evidence" value="ECO:0007669"/>
    <property type="project" value="InterPro"/>
</dbReference>
<evidence type="ECO:0000313" key="14">
    <source>
        <dbReference type="EMBL" id="UPT92305.1"/>
    </source>
</evidence>
<name>A0A8T5VS23_9BRAD</name>
<accession>A0A8T5VS23</accession>
<keyword evidence="4" id="KW-0547">Nucleotide-binding</keyword>
<dbReference type="AlphaFoldDB" id="A0A8T5VS23"/>
<keyword evidence="7" id="KW-0546">Nucleotide metabolism</keyword>
<evidence type="ECO:0000256" key="8">
    <source>
        <dbReference type="ARBA" id="ARBA00023118"/>
    </source>
</evidence>
<reference evidence="14 15" key="1">
    <citation type="journal article" date="2017" name="Syst. Appl. Microbiol.">
        <title>Soybeans inoculated with root zone soils of Canadian native legumes harbour diverse and novel Bradyrhizobium spp. that possess agricultural potential.</title>
        <authorList>
            <person name="Bromfield E.S.P."/>
            <person name="Cloutier S."/>
            <person name="Tambong J.T."/>
            <person name="Tran Thi T.V."/>
        </authorList>
    </citation>
    <scope>NUCLEOTIDE SEQUENCE [LARGE SCALE GENOMIC DNA]</scope>
    <source>
        <strain evidence="14 15">1S5</strain>
    </source>
</reference>
<evidence type="ECO:0000259" key="13">
    <source>
        <dbReference type="Pfam" id="PF21713"/>
    </source>
</evidence>
<keyword evidence="14" id="KW-0614">Plasmid</keyword>
<geneLocation type="plasmid" evidence="14 15">
    <name>pBb1S5a</name>
</geneLocation>
<sequence>MANVSKVLHASGDAPCFLKNLNIADTDRASLMVAREKIRVCLRKTFAALTKQELGVTVHPRFFTQGSFAYRTINDPCWTPPQQMDLDDGAYLPMTFIQGVQRPSVAAAAFFKVVDAALEKPAKEEGWQFVKKPTCSRLVISSNSHIDVPLYAIPDAEFEKLEKQMKSFDALARDARADSDDRWDALPSDCVLLAHREHDWISSDPRKIRDWFVEAIKIYGPVLRRVCRYLKAWRDHHRPHLDDVSSILLMVCAFEACEDLGRPNVPGRDDLALLRIAERLPRLLEGPVCNPTDRDERVDGRLSAASRRVAIDMAKKFDAELTEIVEKCFDPEEAIERLTALFGDRIPDRIDLVDVTKAAHAEVRSHAPRIAAAPTVGKSTSA</sequence>
<feature type="domain" description="Cyclic GMP-AMP synthase DncV-like nucleotidyltransferase" evidence="12">
    <location>
        <begin position="60"/>
        <end position="151"/>
    </location>
</feature>
<keyword evidence="8" id="KW-0051">Antiviral defense</keyword>
<gene>
    <name evidence="14" type="ORF">HAP41_0000048100</name>
</gene>
<keyword evidence="5" id="KW-0067">ATP-binding</keyword>
<keyword evidence="6" id="KW-0460">Magnesium</keyword>
<dbReference type="RefSeq" id="WP_166107405.1">
    <property type="nucleotide sequence ID" value="NZ_CP096256.1"/>
</dbReference>
<evidence type="ECO:0000259" key="12">
    <source>
        <dbReference type="Pfam" id="PF21654"/>
    </source>
</evidence>
<dbReference type="Proteomes" id="UP000551709">
    <property type="component" value="Plasmid pBb1S5a"/>
</dbReference>
<dbReference type="GO" id="GO:0005525">
    <property type="term" value="F:GTP binding"/>
    <property type="evidence" value="ECO:0007669"/>
    <property type="project" value="UniProtKB-KW"/>
</dbReference>
<evidence type="ECO:0000256" key="3">
    <source>
        <dbReference type="ARBA" id="ARBA00022723"/>
    </source>
</evidence>
<dbReference type="EMBL" id="CP096256">
    <property type="protein sequence ID" value="UPT92305.1"/>
    <property type="molecule type" value="Genomic_DNA"/>
</dbReference>
<organism evidence="14 15">
    <name type="scientific">Bradyrhizobium barranii subsp. apii</name>
    <dbReference type="NCBI Taxonomy" id="2819348"/>
    <lineage>
        <taxon>Bacteria</taxon>
        <taxon>Pseudomonadati</taxon>
        <taxon>Pseudomonadota</taxon>
        <taxon>Alphaproteobacteria</taxon>
        <taxon>Hyphomicrobiales</taxon>
        <taxon>Nitrobacteraceae</taxon>
        <taxon>Bradyrhizobium</taxon>
        <taxon>Bradyrhizobium barranii</taxon>
    </lineage>
</organism>
<keyword evidence="2" id="KW-0548">Nucleotidyltransferase</keyword>
<comment type="catalytic activity">
    <reaction evidence="11">
        <text>GTP + ATP = 3',3'-cGAMP + 2 diphosphate</text>
        <dbReference type="Rhea" id="RHEA:35647"/>
        <dbReference type="ChEBI" id="CHEBI:30616"/>
        <dbReference type="ChEBI" id="CHEBI:33019"/>
        <dbReference type="ChEBI" id="CHEBI:37565"/>
        <dbReference type="ChEBI" id="CHEBI:71501"/>
    </reaction>
    <physiologicalReaction direction="left-to-right" evidence="11">
        <dbReference type="Rhea" id="RHEA:35648"/>
    </physiologicalReaction>
</comment>
<evidence type="ECO:0000313" key="15">
    <source>
        <dbReference type="Proteomes" id="UP000551709"/>
    </source>
</evidence>
<dbReference type="GO" id="GO:0051607">
    <property type="term" value="P:defense response to virus"/>
    <property type="evidence" value="ECO:0007669"/>
    <property type="project" value="UniProtKB-KW"/>
</dbReference>
<keyword evidence="3" id="KW-0479">Metal-binding</keyword>
<evidence type="ECO:0000256" key="11">
    <source>
        <dbReference type="ARBA" id="ARBA00048304"/>
    </source>
</evidence>
<keyword evidence="9" id="KW-0342">GTP-binding</keyword>
<keyword evidence="1" id="KW-0808">Transferase</keyword>
<dbReference type="GO" id="GO:0046872">
    <property type="term" value="F:metal ion binding"/>
    <property type="evidence" value="ECO:0007669"/>
    <property type="project" value="UniProtKB-KW"/>
</dbReference>
<dbReference type="InterPro" id="IPR048445">
    <property type="entry name" value="DncV-like_NTFase"/>
</dbReference>
<dbReference type="NCBIfam" id="NF041078">
    <property type="entry name" value="cGAS"/>
    <property type="match status" value="1"/>
</dbReference>
<evidence type="ECO:0000256" key="10">
    <source>
        <dbReference type="ARBA" id="ARBA00044145"/>
    </source>
</evidence>
<dbReference type="Pfam" id="PF21654">
    <property type="entry name" value="DncV-like_NTFase"/>
    <property type="match status" value="1"/>
</dbReference>
<dbReference type="Pfam" id="PF21713">
    <property type="entry name" value="DncV_C"/>
    <property type="match status" value="1"/>
</dbReference>
<feature type="domain" description="Cyclic GMP-AMP synthase C-terminal" evidence="13">
    <location>
        <begin position="221"/>
        <end position="348"/>
    </location>
</feature>
<evidence type="ECO:0000256" key="2">
    <source>
        <dbReference type="ARBA" id="ARBA00022695"/>
    </source>
</evidence>
<evidence type="ECO:0000256" key="4">
    <source>
        <dbReference type="ARBA" id="ARBA00022741"/>
    </source>
</evidence>
<dbReference type="InterPro" id="IPR047805">
    <property type="entry name" value="GAMP_synthase"/>
</dbReference>
<proteinExistence type="predicted"/>
<evidence type="ECO:0000256" key="7">
    <source>
        <dbReference type="ARBA" id="ARBA00023080"/>
    </source>
</evidence>
<reference evidence="15" key="2">
    <citation type="journal article" date="2022" name="Int. J. Syst. Evol. Microbiol.">
        <title>Strains of Bradyrhizobium barranii sp. nov. associated with legumes native to Canada are symbionts of soybeans and belong to different subspecies (subsp. barranii subsp. nov. and subsp. apii subsp. nov.) and symbiovars (sv. glycinearum and sv. septentrionale).</title>
        <authorList>
            <person name="Bromfield E.S.P."/>
            <person name="Cloutier S."/>
            <person name="Wasai-Hara S."/>
            <person name="Minamisawa K."/>
        </authorList>
    </citation>
    <scope>NUCLEOTIDE SEQUENCE [LARGE SCALE GENOMIC DNA]</scope>
    <source>
        <strain evidence="15">1S5</strain>
    </source>
</reference>
<protein>
    <recommendedName>
        <fullName evidence="10">Cyclic GMP-AMP synthase</fullName>
    </recommendedName>
</protein>
<dbReference type="GO" id="GO:0005524">
    <property type="term" value="F:ATP binding"/>
    <property type="evidence" value="ECO:0007669"/>
    <property type="project" value="UniProtKB-KW"/>
</dbReference>
<evidence type="ECO:0000256" key="9">
    <source>
        <dbReference type="ARBA" id="ARBA00023134"/>
    </source>
</evidence>
<dbReference type="GO" id="GO:0009117">
    <property type="term" value="P:nucleotide metabolic process"/>
    <property type="evidence" value="ECO:0007669"/>
    <property type="project" value="UniProtKB-KW"/>
</dbReference>
<evidence type="ECO:0000256" key="6">
    <source>
        <dbReference type="ARBA" id="ARBA00022842"/>
    </source>
</evidence>
<dbReference type="InterPro" id="IPR048446">
    <property type="entry name" value="DncV_C"/>
</dbReference>